<dbReference type="InterPro" id="IPR019760">
    <property type="entry name" value="DNA-dir_DNA_pol_A_CS"/>
</dbReference>
<dbReference type="PANTHER" id="PTHR10133">
    <property type="entry name" value="DNA POLYMERASE I"/>
    <property type="match status" value="1"/>
</dbReference>
<dbReference type="GO" id="GO:0006302">
    <property type="term" value="P:double-strand break repair"/>
    <property type="evidence" value="ECO:0000318"/>
    <property type="project" value="GO_Central"/>
</dbReference>
<evidence type="ECO:0000256" key="2">
    <source>
        <dbReference type="ARBA" id="ARBA00022679"/>
    </source>
</evidence>
<dbReference type="Pfam" id="PF00476">
    <property type="entry name" value="DNA_pol_A"/>
    <property type="match status" value="1"/>
</dbReference>
<comment type="catalytic activity">
    <reaction evidence="5">
        <text>DNA(n) + a 2'-deoxyribonucleoside 5'-triphosphate = DNA(n+1) + diphosphate</text>
        <dbReference type="Rhea" id="RHEA:22508"/>
        <dbReference type="Rhea" id="RHEA-COMP:17339"/>
        <dbReference type="Rhea" id="RHEA-COMP:17340"/>
        <dbReference type="ChEBI" id="CHEBI:33019"/>
        <dbReference type="ChEBI" id="CHEBI:61560"/>
        <dbReference type="ChEBI" id="CHEBI:173112"/>
        <dbReference type="EC" id="2.7.7.7"/>
    </reaction>
</comment>
<dbReference type="FunFam" id="1.10.150.20:FF:000070">
    <property type="entry name" value="DNA polymerase I, putative"/>
    <property type="match status" value="1"/>
</dbReference>
<evidence type="ECO:0000313" key="8">
    <source>
        <dbReference type="EMBL" id="GAQ91778.1"/>
    </source>
</evidence>
<dbReference type="GO" id="GO:0006261">
    <property type="term" value="P:DNA-templated DNA replication"/>
    <property type="evidence" value="ECO:0007669"/>
    <property type="project" value="InterPro"/>
</dbReference>
<protein>
    <recommendedName>
        <fullName evidence="1">DNA-directed DNA polymerase</fullName>
        <ecNumber evidence="1">2.7.7.7</ecNumber>
    </recommendedName>
</protein>
<gene>
    <name evidence="8" type="ORF">KFL_008520040</name>
</gene>
<evidence type="ECO:0000313" key="9">
    <source>
        <dbReference type="Proteomes" id="UP000054558"/>
    </source>
</evidence>
<keyword evidence="9" id="KW-1185">Reference proteome</keyword>
<name>A0A1Y1IUA3_KLENI</name>
<dbReference type="InterPro" id="IPR043502">
    <property type="entry name" value="DNA/RNA_pol_sf"/>
</dbReference>
<organism evidence="8 9">
    <name type="scientific">Klebsormidium nitens</name>
    <name type="common">Green alga</name>
    <name type="synonym">Ulothrix nitens</name>
    <dbReference type="NCBI Taxonomy" id="105231"/>
    <lineage>
        <taxon>Eukaryota</taxon>
        <taxon>Viridiplantae</taxon>
        <taxon>Streptophyta</taxon>
        <taxon>Klebsormidiophyceae</taxon>
        <taxon>Klebsormidiales</taxon>
        <taxon>Klebsormidiaceae</taxon>
        <taxon>Klebsormidium</taxon>
    </lineage>
</organism>
<dbReference type="SMART" id="SM00482">
    <property type="entry name" value="POLAc"/>
    <property type="match status" value="1"/>
</dbReference>
<dbReference type="InterPro" id="IPR002298">
    <property type="entry name" value="DNA_polymerase_A"/>
</dbReference>
<dbReference type="GO" id="GO:0003677">
    <property type="term" value="F:DNA binding"/>
    <property type="evidence" value="ECO:0007669"/>
    <property type="project" value="InterPro"/>
</dbReference>
<dbReference type="InterPro" id="IPR001098">
    <property type="entry name" value="DNA-dir_DNA_pol_A_palm_dom"/>
</dbReference>
<evidence type="ECO:0000256" key="4">
    <source>
        <dbReference type="ARBA" id="ARBA00022932"/>
    </source>
</evidence>
<evidence type="ECO:0000256" key="3">
    <source>
        <dbReference type="ARBA" id="ARBA00022695"/>
    </source>
</evidence>
<dbReference type="SUPFAM" id="SSF56672">
    <property type="entry name" value="DNA/RNA polymerases"/>
    <property type="match status" value="1"/>
</dbReference>
<accession>A0A1Y1IUA3</accession>
<dbReference type="STRING" id="105231.A0A1Y1IUA3"/>
<dbReference type="OrthoDB" id="2320933at2759"/>
<proteinExistence type="predicted"/>
<feature type="domain" description="DNA-directed DNA polymerase family A palm" evidence="7">
    <location>
        <begin position="571"/>
        <end position="781"/>
    </location>
</feature>
<dbReference type="PROSITE" id="PS00447">
    <property type="entry name" value="DNA_POLYMERASE_A"/>
    <property type="match status" value="1"/>
</dbReference>
<dbReference type="EC" id="2.7.7.7" evidence="1"/>
<evidence type="ECO:0000259" key="7">
    <source>
        <dbReference type="SMART" id="SM00482"/>
    </source>
</evidence>
<evidence type="ECO:0000256" key="1">
    <source>
        <dbReference type="ARBA" id="ARBA00012417"/>
    </source>
</evidence>
<dbReference type="EMBL" id="DF237801">
    <property type="protein sequence ID" value="GAQ91778.1"/>
    <property type="molecule type" value="Genomic_DNA"/>
</dbReference>
<feature type="region of interest" description="Disordered" evidence="6">
    <location>
        <begin position="173"/>
        <end position="211"/>
    </location>
</feature>
<reference evidence="8 9" key="1">
    <citation type="journal article" date="2014" name="Nat. Commun.">
        <title>Klebsormidium flaccidum genome reveals primary factors for plant terrestrial adaptation.</title>
        <authorList>
            <person name="Hori K."/>
            <person name="Maruyama F."/>
            <person name="Fujisawa T."/>
            <person name="Togashi T."/>
            <person name="Yamamoto N."/>
            <person name="Seo M."/>
            <person name="Sato S."/>
            <person name="Yamada T."/>
            <person name="Mori H."/>
            <person name="Tajima N."/>
            <person name="Moriyama T."/>
            <person name="Ikeuchi M."/>
            <person name="Watanabe M."/>
            <person name="Wada H."/>
            <person name="Kobayashi K."/>
            <person name="Saito M."/>
            <person name="Masuda T."/>
            <person name="Sasaki-Sekimoto Y."/>
            <person name="Mashiguchi K."/>
            <person name="Awai K."/>
            <person name="Shimojima M."/>
            <person name="Masuda S."/>
            <person name="Iwai M."/>
            <person name="Nobusawa T."/>
            <person name="Narise T."/>
            <person name="Kondo S."/>
            <person name="Saito H."/>
            <person name="Sato R."/>
            <person name="Murakawa M."/>
            <person name="Ihara Y."/>
            <person name="Oshima-Yamada Y."/>
            <person name="Ohtaka K."/>
            <person name="Satoh M."/>
            <person name="Sonobe K."/>
            <person name="Ishii M."/>
            <person name="Ohtani R."/>
            <person name="Kanamori-Sato M."/>
            <person name="Honoki R."/>
            <person name="Miyazaki D."/>
            <person name="Mochizuki H."/>
            <person name="Umetsu J."/>
            <person name="Higashi K."/>
            <person name="Shibata D."/>
            <person name="Kamiya Y."/>
            <person name="Sato N."/>
            <person name="Nakamura Y."/>
            <person name="Tabata S."/>
            <person name="Ida S."/>
            <person name="Kurokawa K."/>
            <person name="Ohta H."/>
        </authorList>
    </citation>
    <scope>NUCLEOTIDE SEQUENCE [LARGE SCALE GENOMIC DNA]</scope>
    <source>
        <strain evidence="8 9">NIES-2285</strain>
    </source>
</reference>
<sequence>MHPQLLPFNMAYGPLEEEDAPFQGEAEEPSGRNKVMLFGVDLASSALEQSAETTGHDLNTQTASTNPHIKDSLCLHEHNEQAEFCLQQHIDLGAENELERSVQSTVTSCRQDLDDSRLEILVPDGRGSVKPLETVMTCDLAPQKCEKNGRKFSGKRKLKQTLIFRETFPRRGFQKDRKTQTSASSKKQRLPETEYNPKGSQASPDPPRLTETINSSRVTVVNLSAVSQRDRWWLRVKQVLDSPGTTIVFGLRLRENTGTADYSSLRKLNPSQRKIVLKQRRAVSKITETENERTTNLEDSMDKLVGVGFILSFPSEVDFEPEQLQLCDQLFYVDFDEESSSTGDLMVRLEERLIHSELDSYELSDLTSKSFPVFPLPEAPGNPPPEAHDIAEQRNTSESLKQDLEASKTLFETLQVRMQGLEDAFRRELKLTVILAHLELDGVGLDVPYLQSKRALLEDLKLHEKLQHGGDGKIRGKRKSKSEKHATTSEAVLTNLVPFHELPGIILETVSTVTAQAHSSFQDDSTRIHSKWNSTGTATGRISSSEPNLQNIPRYTLEGVKTGEDDASRFGIKIREAFVAQEGSVLVSADYSQMELRLAAHLSDDRHIISILRSVGEEGDVFRMIASHWMGKQVKDVTEEERQTVKRISYGILYGQGRVALSASLKVSPHEAERLMDNFLKHFPTIRAFINQVKARVRLDGFVTMISGRKRMLPDIRSSYSEKRAQAERQAVNSLIQGSASDIVKAAMIAIDDVLRRGVHPNVKLVMQMHDELLFEVPEGHVDLFSTDLRKLMERVQVLKVPLLVNIRTGKRWGSMSLQPHPNSGDR</sequence>
<dbReference type="PRINTS" id="PR00868">
    <property type="entry name" value="DNAPOLI"/>
</dbReference>
<keyword evidence="3" id="KW-0548">Nucleotidyltransferase</keyword>
<feature type="region of interest" description="Disordered" evidence="6">
    <location>
        <begin position="468"/>
        <end position="487"/>
    </location>
</feature>
<dbReference type="GO" id="GO:0003887">
    <property type="term" value="F:DNA-directed DNA polymerase activity"/>
    <property type="evidence" value="ECO:0000318"/>
    <property type="project" value="GO_Central"/>
</dbReference>
<evidence type="ECO:0000256" key="5">
    <source>
        <dbReference type="ARBA" id="ARBA00049244"/>
    </source>
</evidence>
<dbReference type="Gene3D" id="3.30.70.370">
    <property type="match status" value="1"/>
</dbReference>
<dbReference type="Gene3D" id="1.10.150.20">
    <property type="entry name" value="5' to 3' exonuclease, C-terminal subdomain"/>
    <property type="match status" value="1"/>
</dbReference>
<dbReference type="AlphaFoldDB" id="A0A1Y1IUA3"/>
<evidence type="ECO:0000256" key="6">
    <source>
        <dbReference type="SAM" id="MobiDB-lite"/>
    </source>
</evidence>
<dbReference type="Proteomes" id="UP000054558">
    <property type="component" value="Unassembled WGS sequence"/>
</dbReference>
<dbReference type="CDD" id="cd08638">
    <property type="entry name" value="DNA_pol_A_theta"/>
    <property type="match status" value="1"/>
</dbReference>
<keyword evidence="2" id="KW-0808">Transferase</keyword>
<keyword evidence="4" id="KW-0239">DNA-directed DNA polymerase</keyword>
<dbReference type="PANTHER" id="PTHR10133:SF62">
    <property type="entry name" value="DNA POLYMERASE THETA"/>
    <property type="match status" value="1"/>
</dbReference>